<evidence type="ECO:0000313" key="10">
    <source>
        <dbReference type="Proteomes" id="UP000054359"/>
    </source>
</evidence>
<feature type="domain" description="FAD/NAD(P)-binding" evidence="8">
    <location>
        <begin position="35"/>
        <end position="220"/>
    </location>
</feature>
<evidence type="ECO:0000313" key="9">
    <source>
        <dbReference type="EMBL" id="KFM60384.1"/>
    </source>
</evidence>
<feature type="non-terminal residue" evidence="9">
    <location>
        <position position="220"/>
    </location>
</feature>
<dbReference type="GO" id="GO:0005739">
    <property type="term" value="C:mitochondrion"/>
    <property type="evidence" value="ECO:0007669"/>
    <property type="project" value="TreeGrafter"/>
</dbReference>
<dbReference type="OrthoDB" id="5956163at2759"/>
<accession>A0A087T5J5</accession>
<dbReference type="InterPro" id="IPR036188">
    <property type="entry name" value="FAD/NAD-bd_sf"/>
</dbReference>
<sequence length="220" mass="24358">MLFTYTKSIRRFYKCYNANFIWARFRSSSSSHQEYDLLVIGGGSGGLACAKQAGILGKKVAVLDYVDPSVRGTTWGLGGTCVNVGCIPKKLFHQGALLGKSLENARKYGWNFNENVTHNWNTLRPAVTGYIKSLNWNHRVQLKQKNVDYFNAKGTFIDPHEVEISHKSGKKEKLIAKNFVIAVGGRPKYPEIPGAVEYGISSDDIFSLEKPPGKTLVIGG</sequence>
<dbReference type="GO" id="GO:0005829">
    <property type="term" value="C:cytosol"/>
    <property type="evidence" value="ECO:0007669"/>
    <property type="project" value="TreeGrafter"/>
</dbReference>
<dbReference type="InterPro" id="IPR046952">
    <property type="entry name" value="GSHR/TRXR-like"/>
</dbReference>
<evidence type="ECO:0000256" key="3">
    <source>
        <dbReference type="ARBA" id="ARBA00022630"/>
    </source>
</evidence>
<dbReference type="PROSITE" id="PS00076">
    <property type="entry name" value="PYRIDINE_REDOX_1"/>
    <property type="match status" value="1"/>
</dbReference>
<dbReference type="AlphaFoldDB" id="A0A087T5J5"/>
<comment type="similarity">
    <text evidence="2">Belongs to the class-I pyridine nucleotide-disulfide oxidoreductase family.</text>
</comment>
<evidence type="ECO:0000256" key="4">
    <source>
        <dbReference type="ARBA" id="ARBA00022827"/>
    </source>
</evidence>
<dbReference type="GO" id="GO:0050660">
    <property type="term" value="F:flavin adenine dinucleotide binding"/>
    <property type="evidence" value="ECO:0007669"/>
    <property type="project" value="InterPro"/>
</dbReference>
<evidence type="ECO:0000259" key="8">
    <source>
        <dbReference type="Pfam" id="PF07992"/>
    </source>
</evidence>
<organism evidence="9 10">
    <name type="scientific">Stegodyphus mimosarum</name>
    <name type="common">African social velvet spider</name>
    <dbReference type="NCBI Taxonomy" id="407821"/>
    <lineage>
        <taxon>Eukaryota</taxon>
        <taxon>Metazoa</taxon>
        <taxon>Ecdysozoa</taxon>
        <taxon>Arthropoda</taxon>
        <taxon>Chelicerata</taxon>
        <taxon>Arachnida</taxon>
        <taxon>Araneae</taxon>
        <taxon>Araneomorphae</taxon>
        <taxon>Entelegynae</taxon>
        <taxon>Eresoidea</taxon>
        <taxon>Eresidae</taxon>
        <taxon>Stegodyphus</taxon>
    </lineage>
</organism>
<dbReference type="InterPro" id="IPR023753">
    <property type="entry name" value="FAD/NAD-binding_dom"/>
</dbReference>
<keyword evidence="4" id="KW-0274">FAD</keyword>
<name>A0A087T5J5_STEMI</name>
<evidence type="ECO:0000256" key="6">
    <source>
        <dbReference type="ARBA" id="ARBA00023157"/>
    </source>
</evidence>
<protein>
    <submittedName>
        <fullName evidence="9">Thioredoxin reductase 2, mitochondrial</fullName>
    </submittedName>
</protein>
<gene>
    <name evidence="9" type="ORF">X975_12706</name>
</gene>
<keyword evidence="5" id="KW-0560">Oxidoreductase</keyword>
<dbReference type="GO" id="GO:0006749">
    <property type="term" value="P:glutathione metabolic process"/>
    <property type="evidence" value="ECO:0007669"/>
    <property type="project" value="TreeGrafter"/>
</dbReference>
<dbReference type="Gene3D" id="3.50.50.60">
    <property type="entry name" value="FAD/NAD(P)-binding domain"/>
    <property type="match status" value="1"/>
</dbReference>
<dbReference type="GO" id="GO:0004362">
    <property type="term" value="F:glutathione-disulfide reductase (NADPH) activity"/>
    <property type="evidence" value="ECO:0007669"/>
    <property type="project" value="TreeGrafter"/>
</dbReference>
<dbReference type="PRINTS" id="PR00368">
    <property type="entry name" value="FADPNR"/>
</dbReference>
<dbReference type="Proteomes" id="UP000054359">
    <property type="component" value="Unassembled WGS sequence"/>
</dbReference>
<evidence type="ECO:0000256" key="2">
    <source>
        <dbReference type="ARBA" id="ARBA00007532"/>
    </source>
</evidence>
<evidence type="ECO:0000256" key="7">
    <source>
        <dbReference type="ARBA" id="ARBA00023284"/>
    </source>
</evidence>
<keyword evidence="7" id="KW-0676">Redox-active center</keyword>
<comment type="cofactor">
    <cofactor evidence="1">
        <name>FAD</name>
        <dbReference type="ChEBI" id="CHEBI:57692"/>
    </cofactor>
</comment>
<dbReference type="PRINTS" id="PR00411">
    <property type="entry name" value="PNDRDTASEI"/>
</dbReference>
<proteinExistence type="inferred from homology"/>
<reference evidence="9 10" key="1">
    <citation type="submission" date="2013-11" db="EMBL/GenBank/DDBJ databases">
        <title>Genome sequencing of Stegodyphus mimosarum.</title>
        <authorList>
            <person name="Bechsgaard J."/>
        </authorList>
    </citation>
    <scope>NUCLEOTIDE SEQUENCE [LARGE SCALE GENOMIC DNA]</scope>
</reference>
<dbReference type="PANTHER" id="PTHR42737:SF7">
    <property type="entry name" value="THIOREDOXIN-DISULFIDE REDUCTASE"/>
    <property type="match status" value="1"/>
</dbReference>
<dbReference type="STRING" id="407821.A0A087T5J5"/>
<dbReference type="EMBL" id="KK113525">
    <property type="protein sequence ID" value="KFM60384.1"/>
    <property type="molecule type" value="Genomic_DNA"/>
</dbReference>
<dbReference type="OMA" id="CIAIRAS"/>
<dbReference type="GO" id="GO:0034599">
    <property type="term" value="P:cellular response to oxidative stress"/>
    <property type="evidence" value="ECO:0007669"/>
    <property type="project" value="TreeGrafter"/>
</dbReference>
<dbReference type="SUPFAM" id="SSF51905">
    <property type="entry name" value="FAD/NAD(P)-binding domain"/>
    <property type="match status" value="1"/>
</dbReference>
<dbReference type="Pfam" id="PF07992">
    <property type="entry name" value="Pyr_redox_2"/>
    <property type="match status" value="1"/>
</dbReference>
<evidence type="ECO:0000256" key="5">
    <source>
        <dbReference type="ARBA" id="ARBA00023002"/>
    </source>
</evidence>
<keyword evidence="3" id="KW-0285">Flavoprotein</keyword>
<dbReference type="GO" id="GO:0045454">
    <property type="term" value="P:cell redox homeostasis"/>
    <property type="evidence" value="ECO:0007669"/>
    <property type="project" value="InterPro"/>
</dbReference>
<keyword evidence="6" id="KW-1015">Disulfide bond</keyword>
<evidence type="ECO:0000256" key="1">
    <source>
        <dbReference type="ARBA" id="ARBA00001974"/>
    </source>
</evidence>
<dbReference type="PANTHER" id="PTHR42737">
    <property type="entry name" value="GLUTATHIONE REDUCTASE"/>
    <property type="match status" value="1"/>
</dbReference>
<dbReference type="InterPro" id="IPR012999">
    <property type="entry name" value="Pyr_OxRdtase_I_AS"/>
</dbReference>
<dbReference type="FunFam" id="3.50.50.60:FF:000200">
    <property type="entry name" value="Thioredoxin reductase 2, mitochondrial"/>
    <property type="match status" value="1"/>
</dbReference>
<keyword evidence="10" id="KW-1185">Reference proteome</keyword>